<organism evidence="1">
    <name type="scientific">Dickeya oryzae</name>
    <dbReference type="NCBI Taxonomy" id="1240404"/>
    <lineage>
        <taxon>Bacteria</taxon>
        <taxon>Pseudomonadati</taxon>
        <taxon>Pseudomonadota</taxon>
        <taxon>Gammaproteobacteria</taxon>
        <taxon>Enterobacterales</taxon>
        <taxon>Pectobacteriaceae</taxon>
        <taxon>Dickeya</taxon>
    </lineage>
</organism>
<dbReference type="InterPro" id="IPR020353">
    <property type="entry name" value="Toxin_YafO"/>
</dbReference>
<dbReference type="RefSeq" id="WP_123249990.1">
    <property type="nucleotide sequence ID" value="NZ_CP162411.1"/>
</dbReference>
<reference evidence="1" key="1">
    <citation type="submission" date="2024-07" db="EMBL/GenBank/DDBJ databases">
        <authorList>
            <person name="Pedron J."/>
        </authorList>
    </citation>
    <scope>NUCLEOTIDE SEQUENCE</scope>
    <source>
        <strain evidence="1">A642-S2-A17</strain>
    </source>
</reference>
<accession>A0AB39I9P2</accession>
<dbReference type="AlphaFoldDB" id="A0AB39I9P2"/>
<dbReference type="EMBL" id="CP162411">
    <property type="protein sequence ID" value="XDL13252.1"/>
    <property type="molecule type" value="Genomic_DNA"/>
</dbReference>
<dbReference type="Pfam" id="PF13957">
    <property type="entry name" value="YafO_toxin"/>
    <property type="match status" value="1"/>
</dbReference>
<protein>
    <submittedName>
        <fullName evidence="1">Type II toxin-antitoxin system YafO family toxin</fullName>
    </submittedName>
</protein>
<sequence>MPVTVTVHPDVEFPDTAKQYAGLLQHWKRTGELPDMFGSEGRWEMNRRTMDSQIYKLHIRMPDEVPWKKHKAQIDRHSNHYLVYTRHWLDSDRYQVISIMSPNGHELARTSFLAELERRAEEFQNG</sequence>
<gene>
    <name evidence="1" type="ORF">LF923_0013650</name>
</gene>
<proteinExistence type="predicted"/>
<evidence type="ECO:0000313" key="1">
    <source>
        <dbReference type="EMBL" id="XDL13252.1"/>
    </source>
</evidence>
<name>A0AB39I9P2_9GAMM</name>